<sequence length="53" mass="5733">MMRATKSAQAGGCADFIFSRLEKPQAPRLFDGNTGCLTDSSRRPSHSNAGDFQ</sequence>
<organism evidence="2 3">
    <name type="scientific">Burkholderia singularis</name>
    <dbReference type="NCBI Taxonomy" id="1503053"/>
    <lineage>
        <taxon>Bacteria</taxon>
        <taxon>Pseudomonadati</taxon>
        <taxon>Pseudomonadota</taxon>
        <taxon>Betaproteobacteria</taxon>
        <taxon>Burkholderiales</taxon>
        <taxon>Burkholderiaceae</taxon>
        <taxon>Burkholderia</taxon>
        <taxon>pseudomallei group</taxon>
    </lineage>
</organism>
<proteinExistence type="predicted"/>
<evidence type="ECO:0000313" key="3">
    <source>
        <dbReference type="Proteomes" id="UP000198460"/>
    </source>
</evidence>
<feature type="region of interest" description="Disordered" evidence="1">
    <location>
        <begin position="26"/>
        <end position="53"/>
    </location>
</feature>
<protein>
    <submittedName>
        <fullName evidence="2">Uncharacterized protein</fullName>
    </submittedName>
</protein>
<name>A0A238H7R2_9BURK</name>
<dbReference type="Proteomes" id="UP000198460">
    <property type="component" value="Unassembled WGS sequence"/>
</dbReference>
<dbReference type="EMBL" id="FXAN01000067">
    <property type="protein sequence ID" value="SMG01125.1"/>
    <property type="molecule type" value="Genomic_DNA"/>
</dbReference>
<accession>A0A238H7R2</accession>
<dbReference type="AlphaFoldDB" id="A0A238H7R2"/>
<reference evidence="2 3" key="1">
    <citation type="submission" date="2017-04" db="EMBL/GenBank/DDBJ databases">
        <authorList>
            <person name="Afonso C.L."/>
            <person name="Miller P.J."/>
            <person name="Scott M.A."/>
            <person name="Spackman E."/>
            <person name="Goraichik I."/>
            <person name="Dimitrov K.M."/>
            <person name="Suarez D.L."/>
            <person name="Swayne D.E."/>
        </authorList>
    </citation>
    <scope>NUCLEOTIDE SEQUENCE [LARGE SCALE GENOMIC DNA]</scope>
    <source>
        <strain evidence="2">LMG 28154</strain>
    </source>
</reference>
<evidence type="ECO:0000256" key="1">
    <source>
        <dbReference type="SAM" id="MobiDB-lite"/>
    </source>
</evidence>
<gene>
    <name evidence="2" type="ORF">BSIN_4157</name>
</gene>
<evidence type="ECO:0000313" key="2">
    <source>
        <dbReference type="EMBL" id="SMG01125.1"/>
    </source>
</evidence>